<dbReference type="InterPro" id="IPR001674">
    <property type="entry name" value="GMP_synth_C"/>
</dbReference>
<comment type="subunit">
    <text evidence="9">Homodimer.</text>
</comment>
<dbReference type="CDD" id="cd01997">
    <property type="entry name" value="GMP_synthase_C"/>
    <property type="match status" value="1"/>
</dbReference>
<evidence type="ECO:0000256" key="4">
    <source>
        <dbReference type="ARBA" id="ARBA00022741"/>
    </source>
</evidence>
<dbReference type="Pfam" id="PF00958">
    <property type="entry name" value="GMP_synt_C"/>
    <property type="match status" value="1"/>
</dbReference>
<dbReference type="SUPFAM" id="SSF52402">
    <property type="entry name" value="Adenine nucleotide alpha hydrolases-like"/>
    <property type="match status" value="1"/>
</dbReference>
<sequence length="538" mass="58074">MIKHETLLVLDFGSQVTQLIARRVRELGVFAEILPYDAPLELLRSHAPKGIILSGGPSSIYDEGAPRLAPEVLDWCLGGERPVLGICYGMFVMVDGLGGKVRPATEREFGHAMITVDQAKGPMAEIASDGPTQVGHQEPVWMSHGDEVESLPPGFETVAHSRSCAHAAIYSGSKAGSETRATGAASGGMWGVQFHPEVTHTRRGTALLGQFLDLCGFSRDWSMGVFVEEAVARIREQVGDTGTVLCGLSGGVDSSVAAALVERAIGERLHCIFVDNGLLRKAERQQVEAMFAGRLHNPLVVADAGAQFLAQLAGVTDPEVKRKRIGATFIEVFDEHAHALGGADFLVQGTLYPDVIESVSARGPSATIKTHHNVGGLPERMKMGVVEPLRELFKDEVRKLGVHLGLPEAMVWRHPFPGPGLAVRVLGEVTEARCAVLREADAIIIDEVVKAGLYRDLWQVFGVLLPVQSVGVMGDARTYENALAVRAVQSVDAMTADWAHLPYELLGTISNRIINEVRGINRVCYDISSKPPATIEWE</sequence>
<dbReference type="CDD" id="cd01742">
    <property type="entry name" value="GATase1_GMP_Synthase"/>
    <property type="match status" value="1"/>
</dbReference>
<dbReference type="AlphaFoldDB" id="A0A2S9YQ50"/>
<dbReference type="InterPro" id="IPR017926">
    <property type="entry name" value="GATASE"/>
</dbReference>
<dbReference type="PROSITE" id="PS51553">
    <property type="entry name" value="GMPS_ATP_PPASE"/>
    <property type="match status" value="1"/>
</dbReference>
<reference evidence="12 13" key="1">
    <citation type="submission" date="2018-03" db="EMBL/GenBank/DDBJ databases">
        <title>Draft Genome Sequences of the Obligatory Marine Myxobacteria Enhygromyxa salina SWB007.</title>
        <authorList>
            <person name="Poehlein A."/>
            <person name="Moghaddam J.A."/>
            <person name="Harms H."/>
            <person name="Alanjari M."/>
            <person name="Koenig G.M."/>
            <person name="Daniel R."/>
            <person name="Schaeberle T.F."/>
        </authorList>
    </citation>
    <scope>NUCLEOTIDE SEQUENCE [LARGE SCALE GENOMIC DNA]</scope>
    <source>
        <strain evidence="12 13">SWB007</strain>
    </source>
</reference>
<dbReference type="SUPFAM" id="SSF52317">
    <property type="entry name" value="Class I glutamine amidotransferase-like"/>
    <property type="match status" value="1"/>
</dbReference>
<dbReference type="SUPFAM" id="SSF54810">
    <property type="entry name" value="GMP synthetase C-terminal dimerisation domain"/>
    <property type="match status" value="1"/>
</dbReference>
<comment type="catalytic activity">
    <reaction evidence="9">
        <text>XMP + L-glutamine + ATP + H2O = GMP + L-glutamate + AMP + diphosphate + 2 H(+)</text>
        <dbReference type="Rhea" id="RHEA:11680"/>
        <dbReference type="ChEBI" id="CHEBI:15377"/>
        <dbReference type="ChEBI" id="CHEBI:15378"/>
        <dbReference type="ChEBI" id="CHEBI:29985"/>
        <dbReference type="ChEBI" id="CHEBI:30616"/>
        <dbReference type="ChEBI" id="CHEBI:33019"/>
        <dbReference type="ChEBI" id="CHEBI:57464"/>
        <dbReference type="ChEBI" id="CHEBI:58115"/>
        <dbReference type="ChEBI" id="CHEBI:58359"/>
        <dbReference type="ChEBI" id="CHEBI:456215"/>
        <dbReference type="EC" id="6.3.5.2"/>
    </reaction>
</comment>
<evidence type="ECO:0000256" key="5">
    <source>
        <dbReference type="ARBA" id="ARBA00022749"/>
    </source>
</evidence>
<dbReference type="Proteomes" id="UP000238823">
    <property type="component" value="Unassembled WGS sequence"/>
</dbReference>
<feature type="active site" description="Nucleophile" evidence="9">
    <location>
        <position position="87"/>
    </location>
</feature>
<evidence type="ECO:0000256" key="10">
    <source>
        <dbReference type="PROSITE-ProRule" id="PRU00886"/>
    </source>
</evidence>
<dbReference type="Pfam" id="PF02540">
    <property type="entry name" value="NAD_synthase"/>
    <property type="match status" value="1"/>
</dbReference>
<dbReference type="InterPro" id="IPR029062">
    <property type="entry name" value="Class_I_gatase-like"/>
</dbReference>
<dbReference type="FunFam" id="3.40.50.620:FF:000001">
    <property type="entry name" value="GMP synthase [glutamine-hydrolyzing]"/>
    <property type="match status" value="1"/>
</dbReference>
<evidence type="ECO:0000256" key="2">
    <source>
        <dbReference type="ARBA" id="ARBA00005153"/>
    </source>
</evidence>
<name>A0A2S9YQ50_9BACT</name>
<dbReference type="GO" id="GO:0003921">
    <property type="term" value="F:GMP synthase activity"/>
    <property type="evidence" value="ECO:0007669"/>
    <property type="project" value="InterPro"/>
</dbReference>
<evidence type="ECO:0000256" key="6">
    <source>
        <dbReference type="ARBA" id="ARBA00022755"/>
    </source>
</evidence>
<dbReference type="Pfam" id="PF00117">
    <property type="entry name" value="GATase"/>
    <property type="match status" value="1"/>
</dbReference>
<dbReference type="PROSITE" id="PS51273">
    <property type="entry name" value="GATASE_TYPE_1"/>
    <property type="match status" value="1"/>
</dbReference>
<dbReference type="PANTHER" id="PTHR11922:SF2">
    <property type="entry name" value="GMP SYNTHASE [GLUTAMINE-HYDROLYZING]"/>
    <property type="match status" value="1"/>
</dbReference>
<dbReference type="Gene3D" id="3.40.50.620">
    <property type="entry name" value="HUPs"/>
    <property type="match status" value="1"/>
</dbReference>
<evidence type="ECO:0000256" key="8">
    <source>
        <dbReference type="ARBA" id="ARBA00022962"/>
    </source>
</evidence>
<proteinExistence type="inferred from homology"/>
<dbReference type="NCBIfam" id="NF000848">
    <property type="entry name" value="PRK00074.1"/>
    <property type="match status" value="1"/>
</dbReference>
<dbReference type="NCBIfam" id="TIGR00884">
    <property type="entry name" value="guaA_Cterm"/>
    <property type="match status" value="1"/>
</dbReference>
<dbReference type="UniPathway" id="UPA00189">
    <property type="reaction ID" value="UER00296"/>
</dbReference>
<evidence type="ECO:0000256" key="9">
    <source>
        <dbReference type="HAMAP-Rule" id="MF_00344"/>
    </source>
</evidence>
<comment type="caution">
    <text evidence="12">The sequence shown here is derived from an EMBL/GenBank/DDBJ whole genome shotgun (WGS) entry which is preliminary data.</text>
</comment>
<dbReference type="InterPro" id="IPR022310">
    <property type="entry name" value="NAD/GMP_synthase"/>
</dbReference>
<comment type="pathway">
    <text evidence="2 9">Purine metabolism; GMP biosynthesis; GMP from XMP (L-Gln route): step 1/1.</text>
</comment>
<feature type="active site" evidence="9">
    <location>
        <position position="195"/>
    </location>
</feature>
<keyword evidence="4 9" id="KW-0547">Nucleotide-binding</keyword>
<dbReference type="Gene3D" id="3.40.50.880">
    <property type="match status" value="1"/>
</dbReference>
<evidence type="ECO:0000259" key="11">
    <source>
        <dbReference type="PROSITE" id="PS51553"/>
    </source>
</evidence>
<evidence type="ECO:0000256" key="1">
    <source>
        <dbReference type="ARBA" id="ARBA00002332"/>
    </source>
</evidence>
<gene>
    <name evidence="12" type="primary">guaA_1</name>
    <name evidence="9" type="synonym">guaA</name>
    <name evidence="12" type="ORF">ENSA7_29310</name>
</gene>
<dbReference type="InterPro" id="IPR025777">
    <property type="entry name" value="GMPS_ATP_PPase_dom"/>
</dbReference>
<dbReference type="GO" id="GO:0005829">
    <property type="term" value="C:cytosol"/>
    <property type="evidence" value="ECO:0007669"/>
    <property type="project" value="TreeGrafter"/>
</dbReference>
<keyword evidence="7 9" id="KW-0067">ATP-binding</keyword>
<accession>A0A2S9YQ50</accession>
<keyword evidence="5 9" id="KW-0332">GMP biosynthesis</keyword>
<keyword evidence="8 9" id="KW-0315">Glutamine amidotransferase</keyword>
<evidence type="ECO:0000256" key="3">
    <source>
        <dbReference type="ARBA" id="ARBA00022598"/>
    </source>
</evidence>
<dbReference type="Gene3D" id="3.30.300.10">
    <property type="match status" value="1"/>
</dbReference>
<dbReference type="PANTHER" id="PTHR11922">
    <property type="entry name" value="GMP SYNTHASE-RELATED"/>
    <property type="match status" value="1"/>
</dbReference>
<evidence type="ECO:0000313" key="13">
    <source>
        <dbReference type="Proteomes" id="UP000238823"/>
    </source>
</evidence>
<dbReference type="InterPro" id="IPR014729">
    <property type="entry name" value="Rossmann-like_a/b/a_fold"/>
</dbReference>
<evidence type="ECO:0000313" key="12">
    <source>
        <dbReference type="EMBL" id="PRQ07224.1"/>
    </source>
</evidence>
<keyword evidence="6 9" id="KW-0658">Purine biosynthesis</keyword>
<feature type="domain" description="GMPS ATP-PPase" evidence="11">
    <location>
        <begin position="221"/>
        <end position="413"/>
    </location>
</feature>
<organism evidence="12 13">
    <name type="scientific">Enhygromyxa salina</name>
    <dbReference type="NCBI Taxonomy" id="215803"/>
    <lineage>
        <taxon>Bacteria</taxon>
        <taxon>Pseudomonadati</taxon>
        <taxon>Myxococcota</taxon>
        <taxon>Polyangia</taxon>
        <taxon>Nannocystales</taxon>
        <taxon>Nannocystaceae</taxon>
        <taxon>Enhygromyxa</taxon>
    </lineage>
</organism>
<protein>
    <recommendedName>
        <fullName evidence="9">GMP synthase [glutamine-hydrolyzing]</fullName>
        <ecNumber evidence="9">6.3.5.2</ecNumber>
    </recommendedName>
    <alternativeName>
        <fullName evidence="9">GMP synthetase</fullName>
    </alternativeName>
    <alternativeName>
        <fullName evidence="9">Glutamine amidotransferase</fullName>
    </alternativeName>
</protein>
<dbReference type="InterPro" id="IPR022955">
    <property type="entry name" value="GMP_synthase"/>
</dbReference>
<dbReference type="EC" id="6.3.5.2" evidence="9"/>
<evidence type="ECO:0000256" key="7">
    <source>
        <dbReference type="ARBA" id="ARBA00022840"/>
    </source>
</evidence>
<keyword evidence="3 9" id="KW-0436">Ligase</keyword>
<dbReference type="NCBIfam" id="TIGR00888">
    <property type="entry name" value="guaA_Nterm"/>
    <property type="match status" value="1"/>
</dbReference>
<feature type="binding site" evidence="10">
    <location>
        <begin position="249"/>
        <end position="255"/>
    </location>
    <ligand>
        <name>ATP</name>
        <dbReference type="ChEBI" id="CHEBI:30616"/>
    </ligand>
</feature>
<dbReference type="HAMAP" id="MF_00344">
    <property type="entry name" value="GMP_synthase"/>
    <property type="match status" value="1"/>
</dbReference>
<feature type="active site" evidence="9">
    <location>
        <position position="197"/>
    </location>
</feature>
<dbReference type="PRINTS" id="PR00096">
    <property type="entry name" value="GATASE"/>
</dbReference>
<dbReference type="GO" id="GO:0005524">
    <property type="term" value="F:ATP binding"/>
    <property type="evidence" value="ECO:0007669"/>
    <property type="project" value="UniProtKB-UniRule"/>
</dbReference>
<dbReference type="InterPro" id="IPR004739">
    <property type="entry name" value="GMP_synth_GATase"/>
</dbReference>
<dbReference type="FunFam" id="3.30.300.10:FF:000002">
    <property type="entry name" value="GMP synthase [glutamine-hydrolyzing]"/>
    <property type="match status" value="1"/>
</dbReference>
<dbReference type="EMBL" id="PVNL01000057">
    <property type="protein sequence ID" value="PRQ07224.1"/>
    <property type="molecule type" value="Genomic_DNA"/>
</dbReference>
<comment type="function">
    <text evidence="1 9">Catalyzes the synthesis of GMP from XMP.</text>
</comment>